<dbReference type="Proteomes" id="UP001501510">
    <property type="component" value="Unassembled WGS sequence"/>
</dbReference>
<reference evidence="2" key="1">
    <citation type="journal article" date="2019" name="Int. J. Syst. Evol. Microbiol.">
        <title>The Global Catalogue of Microorganisms (GCM) 10K type strain sequencing project: providing services to taxonomists for standard genome sequencing and annotation.</title>
        <authorList>
            <consortium name="The Broad Institute Genomics Platform"/>
            <consortium name="The Broad Institute Genome Sequencing Center for Infectious Disease"/>
            <person name="Wu L."/>
            <person name="Ma J."/>
        </authorList>
    </citation>
    <scope>NUCLEOTIDE SEQUENCE [LARGE SCALE GENOMIC DNA]</scope>
    <source>
        <strain evidence="2">JCM 1407</strain>
    </source>
</reference>
<keyword evidence="2" id="KW-1185">Reference proteome</keyword>
<gene>
    <name evidence="1" type="ORF">GCM10008906_09670</name>
</gene>
<sequence length="130" mass="14175">MKQSSYTIGAKQNKLRLIAGDHFITLPLKIRKGDVKDLLDLNEVLLAGMLITKEGKPVTSTVDKTDAFGVVYQDISFKGSMSATANKEDATEVVPVLVHGALYESAVKFNSDETIKSVEMNALNQIIFGE</sequence>
<dbReference type="EMBL" id="BAAACG010000006">
    <property type="protein sequence ID" value="GAA0735673.1"/>
    <property type="molecule type" value="Genomic_DNA"/>
</dbReference>
<protein>
    <submittedName>
        <fullName evidence="1">Uncharacterized protein</fullName>
    </submittedName>
</protein>
<accession>A0ABP3UN30</accession>
<evidence type="ECO:0000313" key="1">
    <source>
        <dbReference type="EMBL" id="GAA0735673.1"/>
    </source>
</evidence>
<organism evidence="1 2">
    <name type="scientific">Clostridium oceanicum</name>
    <dbReference type="NCBI Taxonomy" id="1543"/>
    <lineage>
        <taxon>Bacteria</taxon>
        <taxon>Bacillati</taxon>
        <taxon>Bacillota</taxon>
        <taxon>Clostridia</taxon>
        <taxon>Eubacteriales</taxon>
        <taxon>Clostridiaceae</taxon>
        <taxon>Clostridium</taxon>
    </lineage>
</organism>
<evidence type="ECO:0000313" key="2">
    <source>
        <dbReference type="Proteomes" id="UP001501510"/>
    </source>
</evidence>
<name>A0ABP3UN30_9CLOT</name>
<dbReference type="RefSeq" id="WP_343759411.1">
    <property type="nucleotide sequence ID" value="NZ_BAAACG010000006.1"/>
</dbReference>
<proteinExistence type="predicted"/>
<comment type="caution">
    <text evidence="1">The sequence shown here is derived from an EMBL/GenBank/DDBJ whole genome shotgun (WGS) entry which is preliminary data.</text>
</comment>